<feature type="compositionally biased region" description="Basic residues" evidence="1">
    <location>
        <begin position="130"/>
        <end position="149"/>
    </location>
</feature>
<evidence type="ECO:0000256" key="1">
    <source>
        <dbReference type="SAM" id="MobiDB-lite"/>
    </source>
</evidence>
<evidence type="ECO:0000313" key="2">
    <source>
        <dbReference type="EMBL" id="KAJ1181582.1"/>
    </source>
</evidence>
<evidence type="ECO:0000313" key="3">
    <source>
        <dbReference type="Proteomes" id="UP001066276"/>
    </source>
</evidence>
<dbReference type="AlphaFoldDB" id="A0AAV7TY12"/>
<sequence>MAHHSHGGGNAHVEPLSWRCGAVSGRAAASRCPPVAAARCRKGVCRGPSASSLRSRDLACRDAAGSLGAAGDSVGGGAAVRTAARTPLHPPPPPYPTRSTGGGGNRKPTPPRAAVKAGKGWGLPGVRRTKELKKKRKTARKKSVQRPTRHALNVKYRQMDPNKLSSTRIVPTTTPQKTSFCSASGQRGRLRTISGVN</sequence>
<dbReference type="Proteomes" id="UP001066276">
    <property type="component" value="Chromosome 3_2"/>
</dbReference>
<reference evidence="2" key="1">
    <citation type="journal article" date="2022" name="bioRxiv">
        <title>Sequencing and chromosome-scale assembly of the giantPleurodeles waltlgenome.</title>
        <authorList>
            <person name="Brown T."/>
            <person name="Elewa A."/>
            <person name="Iarovenko S."/>
            <person name="Subramanian E."/>
            <person name="Araus A.J."/>
            <person name="Petzold A."/>
            <person name="Susuki M."/>
            <person name="Suzuki K.-i.T."/>
            <person name="Hayashi T."/>
            <person name="Toyoda A."/>
            <person name="Oliveira C."/>
            <person name="Osipova E."/>
            <person name="Leigh N.D."/>
            <person name="Simon A."/>
            <person name="Yun M.H."/>
        </authorList>
    </citation>
    <scope>NUCLEOTIDE SEQUENCE</scope>
    <source>
        <strain evidence="2">20211129_DDA</strain>
        <tissue evidence="2">Liver</tissue>
    </source>
</reference>
<dbReference type="EMBL" id="JANPWB010000006">
    <property type="protein sequence ID" value="KAJ1181582.1"/>
    <property type="molecule type" value="Genomic_DNA"/>
</dbReference>
<protein>
    <submittedName>
        <fullName evidence="2">Uncharacterized protein</fullName>
    </submittedName>
</protein>
<feature type="region of interest" description="Disordered" evidence="1">
    <location>
        <begin position="83"/>
        <end position="197"/>
    </location>
</feature>
<proteinExistence type="predicted"/>
<keyword evidence="3" id="KW-1185">Reference proteome</keyword>
<gene>
    <name evidence="2" type="ORF">NDU88_006787</name>
</gene>
<name>A0AAV7TY12_PLEWA</name>
<comment type="caution">
    <text evidence="2">The sequence shown here is derived from an EMBL/GenBank/DDBJ whole genome shotgun (WGS) entry which is preliminary data.</text>
</comment>
<accession>A0AAV7TY12</accession>
<feature type="compositionally biased region" description="Polar residues" evidence="1">
    <location>
        <begin position="163"/>
        <end position="185"/>
    </location>
</feature>
<organism evidence="2 3">
    <name type="scientific">Pleurodeles waltl</name>
    <name type="common">Iberian ribbed newt</name>
    <dbReference type="NCBI Taxonomy" id="8319"/>
    <lineage>
        <taxon>Eukaryota</taxon>
        <taxon>Metazoa</taxon>
        <taxon>Chordata</taxon>
        <taxon>Craniata</taxon>
        <taxon>Vertebrata</taxon>
        <taxon>Euteleostomi</taxon>
        <taxon>Amphibia</taxon>
        <taxon>Batrachia</taxon>
        <taxon>Caudata</taxon>
        <taxon>Salamandroidea</taxon>
        <taxon>Salamandridae</taxon>
        <taxon>Pleurodelinae</taxon>
        <taxon>Pleurodeles</taxon>
    </lineage>
</organism>